<dbReference type="CDD" id="cd01681">
    <property type="entry name" value="aeEF2_snRNP_like_IV"/>
    <property type="match status" value="1"/>
</dbReference>
<evidence type="ECO:0000256" key="2">
    <source>
        <dbReference type="ARBA" id="ARBA00023134"/>
    </source>
</evidence>
<organism evidence="4 5">
    <name type="scientific">Polypedilum vanderplanki</name>
    <name type="common">Sleeping chironomid midge</name>
    <dbReference type="NCBI Taxonomy" id="319348"/>
    <lineage>
        <taxon>Eukaryota</taxon>
        <taxon>Metazoa</taxon>
        <taxon>Ecdysozoa</taxon>
        <taxon>Arthropoda</taxon>
        <taxon>Hexapoda</taxon>
        <taxon>Insecta</taxon>
        <taxon>Pterygota</taxon>
        <taxon>Neoptera</taxon>
        <taxon>Endopterygota</taxon>
        <taxon>Diptera</taxon>
        <taxon>Nematocera</taxon>
        <taxon>Chironomoidea</taxon>
        <taxon>Chironomidae</taxon>
        <taxon>Chironominae</taxon>
        <taxon>Polypedilum</taxon>
        <taxon>Polypedilum</taxon>
    </lineage>
</organism>
<dbReference type="PANTHER" id="PTHR42908:SF3">
    <property type="entry name" value="ELONGATION FACTOR-LIKE GTPASE 1"/>
    <property type="match status" value="1"/>
</dbReference>
<evidence type="ECO:0000313" key="4">
    <source>
        <dbReference type="EMBL" id="KAG5679326.1"/>
    </source>
</evidence>
<dbReference type="PRINTS" id="PR00315">
    <property type="entry name" value="ELONGATNFCT"/>
</dbReference>
<keyword evidence="1" id="KW-0547">Nucleotide-binding</keyword>
<proteinExistence type="predicted"/>
<dbReference type="Pfam" id="PF14492">
    <property type="entry name" value="EFG_III"/>
    <property type="match status" value="1"/>
</dbReference>
<dbReference type="OrthoDB" id="364892at2759"/>
<dbReference type="GO" id="GO:0003924">
    <property type="term" value="F:GTPase activity"/>
    <property type="evidence" value="ECO:0007669"/>
    <property type="project" value="InterPro"/>
</dbReference>
<dbReference type="FunFam" id="3.40.50.300:FF:000746">
    <property type="entry name" value="Ribosome assembly protein 1"/>
    <property type="match status" value="1"/>
</dbReference>
<dbReference type="InterPro" id="IPR005225">
    <property type="entry name" value="Small_GTP-bd"/>
</dbReference>
<dbReference type="PANTHER" id="PTHR42908">
    <property type="entry name" value="TRANSLATION ELONGATION FACTOR-RELATED"/>
    <property type="match status" value="1"/>
</dbReference>
<dbReference type="InterPro" id="IPR014721">
    <property type="entry name" value="Ribsml_uS5_D2-typ_fold_subgr"/>
</dbReference>
<dbReference type="FunFam" id="3.30.70.870:FF:000002">
    <property type="entry name" value="Translation elongation factor 2"/>
    <property type="match status" value="1"/>
</dbReference>
<dbReference type="Gene3D" id="3.30.70.870">
    <property type="entry name" value="Elongation Factor G (Translational Gtpase), domain 3"/>
    <property type="match status" value="1"/>
</dbReference>
<dbReference type="InterPro" id="IPR020568">
    <property type="entry name" value="Ribosomal_Su5_D2-typ_SF"/>
</dbReference>
<feature type="domain" description="Tr-type G" evidence="3">
    <location>
        <begin position="16"/>
        <end position="248"/>
    </location>
</feature>
<keyword evidence="2" id="KW-0342">GTP-binding</keyword>
<dbReference type="InterPro" id="IPR056752">
    <property type="entry name" value="EFL1"/>
</dbReference>
<gene>
    <name evidence="4" type="ORF">PVAND_008899</name>
</gene>
<comment type="caution">
    <text evidence="4">The sequence shown here is derived from an EMBL/GenBank/DDBJ whole genome shotgun (WGS) entry which is preliminary data.</text>
</comment>
<dbReference type="InterPro" id="IPR035647">
    <property type="entry name" value="EFG_III/V"/>
</dbReference>
<dbReference type="GO" id="GO:0043022">
    <property type="term" value="F:ribosome binding"/>
    <property type="evidence" value="ECO:0007669"/>
    <property type="project" value="TreeGrafter"/>
</dbReference>
<evidence type="ECO:0000313" key="5">
    <source>
        <dbReference type="Proteomes" id="UP001107558"/>
    </source>
</evidence>
<dbReference type="InterPro" id="IPR027417">
    <property type="entry name" value="P-loop_NTPase"/>
</dbReference>
<dbReference type="Gene3D" id="3.40.50.300">
    <property type="entry name" value="P-loop containing nucleotide triphosphate hydrolases"/>
    <property type="match status" value="1"/>
</dbReference>
<dbReference type="SUPFAM" id="SSF52540">
    <property type="entry name" value="P-loop containing nucleoside triphosphate hydrolases"/>
    <property type="match status" value="1"/>
</dbReference>
<dbReference type="SUPFAM" id="SSF54211">
    <property type="entry name" value="Ribosomal protein S5 domain 2-like"/>
    <property type="match status" value="1"/>
</dbReference>
<dbReference type="Gene3D" id="3.30.230.10">
    <property type="match status" value="1"/>
</dbReference>
<dbReference type="Proteomes" id="UP001107558">
    <property type="component" value="Chromosome 2"/>
</dbReference>
<dbReference type="InterPro" id="IPR000795">
    <property type="entry name" value="T_Tr_GTP-bd_dom"/>
</dbReference>
<reference evidence="4" key="1">
    <citation type="submission" date="2021-03" db="EMBL/GenBank/DDBJ databases">
        <title>Chromosome level genome of the anhydrobiotic midge Polypedilum vanderplanki.</title>
        <authorList>
            <person name="Yoshida Y."/>
            <person name="Kikawada T."/>
            <person name="Gusev O."/>
        </authorList>
    </citation>
    <scope>NUCLEOTIDE SEQUENCE</scope>
    <source>
        <strain evidence="4">NIAS01</strain>
        <tissue evidence="4">Whole body or cell culture</tissue>
    </source>
</reference>
<dbReference type="InterPro" id="IPR041095">
    <property type="entry name" value="EFG_II"/>
</dbReference>
<dbReference type="EMBL" id="JADBJN010000002">
    <property type="protein sequence ID" value="KAG5679326.1"/>
    <property type="molecule type" value="Genomic_DNA"/>
</dbReference>
<dbReference type="PROSITE" id="PS51722">
    <property type="entry name" value="G_TR_2"/>
    <property type="match status" value="1"/>
</dbReference>
<dbReference type="GO" id="GO:0005525">
    <property type="term" value="F:GTP binding"/>
    <property type="evidence" value="ECO:0007669"/>
    <property type="project" value="UniProtKB-KW"/>
</dbReference>
<dbReference type="Pfam" id="PF25118">
    <property type="entry name" value="EFL1"/>
    <property type="match status" value="1"/>
</dbReference>
<dbReference type="InterPro" id="IPR053905">
    <property type="entry name" value="EF-G-like_DII"/>
</dbReference>
<sequence>MSQHLEKLKSLQKNVNNIRNICILAHIDHGKTTLADYLIANNGIISTRNAGPMRYLDNRPDEQERKITMKASNISLYFQSSNNSEYLINLIDSPGHVDFSSETSAAVRLSDGAIVVVDVVEGVCAQTRTILQQAYQENLKPILFLNKIDRLILERNMSTVDAEEHLRRVLEQVNAVMGNIFASHVLKAEDTTTDNQQSALETADDSTLYFNPIEENVIFGSAQDGWGFSLRKFAEMFAPKLNLKVDDLNKAMWGDFFYNTKHKRCDSGAYSKGKNSIFVQMILENIWTLYNNVMTSELDKISAFCEKLKLKYRPPKTSSFNRKSILKSICMEWLPLDKSILEKIIEHVTSPAETFNMKISNLISDNYTTSEIQFSDDDSSKVIAFIAKMVPITYHELKACDRGLRDIEDEYDPDEQVLVAFCRIYCGVLRENSHVHLVKPNYNPKLKNKEELEPVDIKRIYLMMGRNFEPIEEAHAGMIIGIWGLQKYVIKTGTLSSSKDCPPFVGLDILAPPVVRVAVEPANIDEMPKLVKGLKLLNQVDSCVQIMIQETGEHVLCVLGEVHLEKCIRDLTDSYSKIQLINSKPIVQFRETIIDPVNKPKDLIDDEKSAIINARGKTCTIKMFAFALPQSIVKFLERNREQLKMFINKIEEESSVVEMLDNDLRNSLSNEINEHLPCELFTVDDIWSLGPKKLSTCILVNKSEYKHLNFWSSEAIAGQYDRAIINGFQTAVQAGPLCQEPMHGVGFIMQEFHIDESIDKHDSSISGIIITSVKDACRIAFQKQPQRLVGPMYNLSIIANGDVLGEL</sequence>
<accession>A0A9J6CCH5</accession>
<protein>
    <recommendedName>
        <fullName evidence="3">Tr-type G domain-containing protein</fullName>
    </recommendedName>
</protein>
<dbReference type="AlphaFoldDB" id="A0A9J6CCH5"/>
<evidence type="ECO:0000256" key="1">
    <source>
        <dbReference type="ARBA" id="ARBA00022741"/>
    </source>
</evidence>
<dbReference type="SUPFAM" id="SSF54980">
    <property type="entry name" value="EF-G C-terminal domain-like"/>
    <property type="match status" value="1"/>
</dbReference>
<dbReference type="Gene3D" id="3.90.1430.10">
    <property type="entry name" value="Yeast translation eEF2 (G' domain)"/>
    <property type="match status" value="1"/>
</dbReference>
<dbReference type="SUPFAM" id="SSF50447">
    <property type="entry name" value="Translation proteins"/>
    <property type="match status" value="1"/>
</dbReference>
<dbReference type="GO" id="GO:0005829">
    <property type="term" value="C:cytosol"/>
    <property type="evidence" value="ECO:0007669"/>
    <property type="project" value="TreeGrafter"/>
</dbReference>
<dbReference type="GO" id="GO:1990904">
    <property type="term" value="C:ribonucleoprotein complex"/>
    <property type="evidence" value="ECO:0007669"/>
    <property type="project" value="TreeGrafter"/>
</dbReference>
<dbReference type="Pfam" id="PF22042">
    <property type="entry name" value="EF-G_D2"/>
    <property type="match status" value="1"/>
</dbReference>
<dbReference type="CDD" id="cd16268">
    <property type="entry name" value="EF2_II"/>
    <property type="match status" value="1"/>
</dbReference>
<dbReference type="InterPro" id="IPR009000">
    <property type="entry name" value="Transl_B-barrel_sf"/>
</dbReference>
<name>A0A9J6CCH5_POLVA</name>
<dbReference type="Gene3D" id="2.40.30.10">
    <property type="entry name" value="Translation factors"/>
    <property type="match status" value="1"/>
</dbReference>
<dbReference type="NCBIfam" id="TIGR00231">
    <property type="entry name" value="small_GTP"/>
    <property type="match status" value="1"/>
</dbReference>
<dbReference type="CDD" id="cd16261">
    <property type="entry name" value="EF2_snRNP_III"/>
    <property type="match status" value="1"/>
</dbReference>
<dbReference type="Pfam" id="PF00009">
    <property type="entry name" value="GTP_EFTU"/>
    <property type="match status" value="1"/>
</dbReference>
<keyword evidence="5" id="KW-1185">Reference proteome</keyword>
<dbReference type="GO" id="GO:0042256">
    <property type="term" value="P:cytosolic ribosome assembly"/>
    <property type="evidence" value="ECO:0007669"/>
    <property type="project" value="TreeGrafter"/>
</dbReference>
<evidence type="ECO:0000259" key="3">
    <source>
        <dbReference type="PROSITE" id="PS51722"/>
    </source>
</evidence>